<accession>A0AA86UMS2</accession>
<dbReference type="EMBL" id="CATOUU010000889">
    <property type="protein sequence ID" value="CAI9957461.1"/>
    <property type="molecule type" value="Genomic_DNA"/>
</dbReference>
<protein>
    <submittedName>
        <fullName evidence="2">Hypothetical_protein</fullName>
    </submittedName>
</protein>
<dbReference type="Proteomes" id="UP001642409">
    <property type="component" value="Unassembled WGS sequence"/>
</dbReference>
<dbReference type="EMBL" id="CAXDID020000050">
    <property type="protein sequence ID" value="CAL6005016.1"/>
    <property type="molecule type" value="Genomic_DNA"/>
</dbReference>
<reference evidence="1" key="1">
    <citation type="submission" date="2023-06" db="EMBL/GenBank/DDBJ databases">
        <authorList>
            <person name="Kurt Z."/>
        </authorList>
    </citation>
    <scope>NUCLEOTIDE SEQUENCE</scope>
</reference>
<gene>
    <name evidence="2" type="ORF">HINF_LOCUS19163</name>
    <name evidence="1" type="ORF">HINF_LOCUS45106</name>
</gene>
<name>A0AA86UMS2_9EUKA</name>
<dbReference type="AlphaFoldDB" id="A0AA86UMS2"/>
<proteinExistence type="predicted"/>
<evidence type="ECO:0000313" key="3">
    <source>
        <dbReference type="Proteomes" id="UP001642409"/>
    </source>
</evidence>
<comment type="caution">
    <text evidence="1">The sequence shown here is derived from an EMBL/GenBank/DDBJ whole genome shotgun (WGS) entry which is preliminary data.</text>
</comment>
<evidence type="ECO:0000313" key="2">
    <source>
        <dbReference type="EMBL" id="CAL6005016.1"/>
    </source>
</evidence>
<evidence type="ECO:0000313" key="1">
    <source>
        <dbReference type="EMBL" id="CAI9957461.1"/>
    </source>
</evidence>
<reference evidence="2 3" key="2">
    <citation type="submission" date="2024-07" db="EMBL/GenBank/DDBJ databases">
        <authorList>
            <person name="Akdeniz Z."/>
        </authorList>
    </citation>
    <scope>NUCLEOTIDE SEQUENCE [LARGE SCALE GENOMIC DNA]</scope>
</reference>
<keyword evidence="3" id="KW-1185">Reference proteome</keyword>
<organism evidence="1">
    <name type="scientific">Hexamita inflata</name>
    <dbReference type="NCBI Taxonomy" id="28002"/>
    <lineage>
        <taxon>Eukaryota</taxon>
        <taxon>Metamonada</taxon>
        <taxon>Diplomonadida</taxon>
        <taxon>Hexamitidae</taxon>
        <taxon>Hexamitinae</taxon>
        <taxon>Hexamita</taxon>
    </lineage>
</organism>
<sequence length="99" mass="12047">MEKRKKKNKSEYKFKKSYNLYYMLYLSIKTSKQYKVVQKTIPTCKAVTFFNSLISKNVSKMYLWKMSNLNDLWSKNKVKNYGICHLLVREFCMMELPYK</sequence>